<reference evidence="2 3" key="1">
    <citation type="submission" date="2020-07" db="EMBL/GenBank/DDBJ databases">
        <title>Genomic Encyclopedia of Type Strains, Phase IV (KMG-V): Genome sequencing to study the core and pangenomes of soil and plant-associated prokaryotes.</title>
        <authorList>
            <person name="Whitman W."/>
        </authorList>
    </citation>
    <scope>NUCLEOTIDE SEQUENCE [LARGE SCALE GENOMIC DNA]</scope>
    <source>
        <strain evidence="2 3">A5</strain>
    </source>
</reference>
<dbReference type="AlphaFoldDB" id="A0A7J9NL70"/>
<evidence type="ECO:0000256" key="1">
    <source>
        <dbReference type="SAM" id="Phobius"/>
    </source>
</evidence>
<comment type="caution">
    <text evidence="2">The sequence shown here is derived from an EMBL/GenBank/DDBJ whole genome shotgun (WGS) entry which is preliminary data.</text>
</comment>
<evidence type="ECO:0000313" key="3">
    <source>
        <dbReference type="Proteomes" id="UP000571854"/>
    </source>
</evidence>
<keyword evidence="1" id="KW-1133">Transmembrane helix</keyword>
<proteinExistence type="predicted"/>
<dbReference type="Proteomes" id="UP000571854">
    <property type="component" value="Unassembled WGS sequence"/>
</dbReference>
<feature type="transmembrane region" description="Helical" evidence="1">
    <location>
        <begin position="43"/>
        <end position="61"/>
    </location>
</feature>
<protein>
    <submittedName>
        <fullName evidence="2">Uncharacterized protein</fullName>
    </submittedName>
</protein>
<evidence type="ECO:0000313" key="2">
    <source>
        <dbReference type="EMBL" id="MBA2846187.1"/>
    </source>
</evidence>
<dbReference type="EMBL" id="JACDUJ010000001">
    <property type="protein sequence ID" value="MBA2846187.1"/>
    <property type="molecule type" value="Genomic_DNA"/>
</dbReference>
<keyword evidence="1" id="KW-0472">Membrane</keyword>
<accession>A0A7J9NL70</accession>
<gene>
    <name evidence="2" type="ORF">HNP88_000371</name>
</gene>
<sequence length="121" mass="13801">MTVKGNFLKNKYTFLMLWLAFEILAIRFASMNTALMAEYWGDIITAVIGSGFLAFMAVWEYSQYTYMKFCRENNLFADTFKITFSDGSIHEIGGGDKDLLIDTIVLNIRNGLTVKNVEVIE</sequence>
<organism evidence="2 3">
    <name type="scientific">Methanococcus maripaludis</name>
    <name type="common">Methanococcus deltae</name>
    <dbReference type="NCBI Taxonomy" id="39152"/>
    <lineage>
        <taxon>Archaea</taxon>
        <taxon>Methanobacteriati</taxon>
        <taxon>Methanobacteriota</taxon>
        <taxon>Methanomada group</taxon>
        <taxon>Methanococci</taxon>
        <taxon>Methanococcales</taxon>
        <taxon>Methanococcaceae</taxon>
        <taxon>Methanococcus</taxon>
    </lineage>
</organism>
<keyword evidence="1" id="KW-0812">Transmembrane</keyword>
<feature type="transmembrane region" description="Helical" evidence="1">
    <location>
        <begin position="12"/>
        <end position="31"/>
    </location>
</feature>
<name>A0A7J9NL70_METMI</name>